<evidence type="ECO:0000313" key="3">
    <source>
        <dbReference type="Proteomes" id="UP000001542"/>
    </source>
</evidence>
<dbReference type="EMBL" id="DS113492">
    <property type="protein sequence ID" value="EAY03830.1"/>
    <property type="molecule type" value="Genomic_DNA"/>
</dbReference>
<dbReference type="VEuPathDB" id="TrichDB:TVAGG3_0955340"/>
<reference evidence="2" key="1">
    <citation type="submission" date="2006-10" db="EMBL/GenBank/DDBJ databases">
        <authorList>
            <person name="Amadeo P."/>
            <person name="Zhao Q."/>
            <person name="Wortman J."/>
            <person name="Fraser-Liggett C."/>
            <person name="Carlton J."/>
        </authorList>
    </citation>
    <scope>NUCLEOTIDE SEQUENCE</scope>
    <source>
        <strain evidence="2">G3</strain>
    </source>
</reference>
<dbReference type="KEGG" id="tva:4761679"/>
<dbReference type="AlphaFoldDB" id="A2EU13"/>
<keyword evidence="1" id="KW-0472">Membrane</keyword>
<proteinExistence type="predicted"/>
<protein>
    <submittedName>
        <fullName evidence="2">Uncharacterized protein</fullName>
    </submittedName>
</protein>
<feature type="transmembrane region" description="Helical" evidence="1">
    <location>
        <begin position="20"/>
        <end position="40"/>
    </location>
</feature>
<dbReference type="InParanoid" id="A2EU13"/>
<dbReference type="RefSeq" id="XP_001316053.1">
    <property type="nucleotide sequence ID" value="XM_001316018.1"/>
</dbReference>
<evidence type="ECO:0000313" key="2">
    <source>
        <dbReference type="EMBL" id="EAY03830.1"/>
    </source>
</evidence>
<accession>A2EU13</accession>
<gene>
    <name evidence="2" type="ORF">TVAG_063430</name>
</gene>
<reference evidence="2" key="2">
    <citation type="journal article" date="2007" name="Science">
        <title>Draft genome sequence of the sexually transmitted pathogen Trichomonas vaginalis.</title>
        <authorList>
            <person name="Carlton J.M."/>
            <person name="Hirt R.P."/>
            <person name="Silva J.C."/>
            <person name="Delcher A.L."/>
            <person name="Schatz M."/>
            <person name="Zhao Q."/>
            <person name="Wortman J.R."/>
            <person name="Bidwell S.L."/>
            <person name="Alsmark U.C.M."/>
            <person name="Besteiro S."/>
            <person name="Sicheritz-Ponten T."/>
            <person name="Noel C.J."/>
            <person name="Dacks J.B."/>
            <person name="Foster P.G."/>
            <person name="Simillion C."/>
            <person name="Van de Peer Y."/>
            <person name="Miranda-Saavedra D."/>
            <person name="Barton G.J."/>
            <person name="Westrop G.D."/>
            <person name="Mueller S."/>
            <person name="Dessi D."/>
            <person name="Fiori P.L."/>
            <person name="Ren Q."/>
            <person name="Paulsen I."/>
            <person name="Zhang H."/>
            <person name="Bastida-Corcuera F.D."/>
            <person name="Simoes-Barbosa A."/>
            <person name="Brown M.T."/>
            <person name="Hayes R.D."/>
            <person name="Mukherjee M."/>
            <person name="Okumura C.Y."/>
            <person name="Schneider R."/>
            <person name="Smith A.J."/>
            <person name="Vanacova S."/>
            <person name="Villalvazo M."/>
            <person name="Haas B.J."/>
            <person name="Pertea M."/>
            <person name="Feldblyum T.V."/>
            <person name="Utterback T.R."/>
            <person name="Shu C.L."/>
            <person name="Osoegawa K."/>
            <person name="de Jong P.J."/>
            <person name="Hrdy I."/>
            <person name="Horvathova L."/>
            <person name="Zubacova Z."/>
            <person name="Dolezal P."/>
            <person name="Malik S.B."/>
            <person name="Logsdon J.M. Jr."/>
            <person name="Henze K."/>
            <person name="Gupta A."/>
            <person name="Wang C.C."/>
            <person name="Dunne R.L."/>
            <person name="Upcroft J.A."/>
            <person name="Upcroft P."/>
            <person name="White O."/>
            <person name="Salzberg S.L."/>
            <person name="Tang P."/>
            <person name="Chiu C.-H."/>
            <person name="Lee Y.-S."/>
            <person name="Embley T.M."/>
            <person name="Coombs G.H."/>
            <person name="Mottram J.C."/>
            <person name="Tachezy J."/>
            <person name="Fraser-Liggett C.M."/>
            <person name="Johnson P.J."/>
        </authorList>
    </citation>
    <scope>NUCLEOTIDE SEQUENCE [LARGE SCALE GENOMIC DNA]</scope>
    <source>
        <strain evidence="2">G3</strain>
    </source>
</reference>
<organism evidence="2 3">
    <name type="scientific">Trichomonas vaginalis (strain ATCC PRA-98 / G3)</name>
    <dbReference type="NCBI Taxonomy" id="412133"/>
    <lineage>
        <taxon>Eukaryota</taxon>
        <taxon>Metamonada</taxon>
        <taxon>Parabasalia</taxon>
        <taxon>Trichomonadida</taxon>
        <taxon>Trichomonadidae</taxon>
        <taxon>Trichomonas</taxon>
    </lineage>
</organism>
<keyword evidence="1" id="KW-1133">Transmembrane helix</keyword>
<evidence type="ECO:0000256" key="1">
    <source>
        <dbReference type="SAM" id="Phobius"/>
    </source>
</evidence>
<keyword evidence="1" id="KW-0812">Transmembrane</keyword>
<dbReference type="Proteomes" id="UP000001542">
    <property type="component" value="Unassembled WGS sequence"/>
</dbReference>
<dbReference type="VEuPathDB" id="TrichDB:TVAG_063430"/>
<sequence>MPPAKYYVRSFFKQGKIKIFIVTLLMLCAGLTLIFSKFVAPNIQSLSSRSNPIRDITVIANSNQIKSTTQSLLKSNFRNIDLISMDRIDESNQFYSSVRISSGGIETLIDLINTTYVLFGHNTSFFIPSSFPKLPNKPQVIGYMFETCNRGKYTLNLPNSLGANVLTKDAFKRFIQFYTETLHSDYDDNEAFQIFADLHTLRLLKLPCGKLPPLPKWEDIEPVDEPRNPVKPWGDMELIPEVWLIKDLI</sequence>
<name>A2EU13_TRIV3</name>
<keyword evidence="3" id="KW-1185">Reference proteome</keyword>